<feature type="transmembrane region" description="Helical" evidence="1">
    <location>
        <begin position="6"/>
        <end position="26"/>
    </location>
</feature>
<dbReference type="EMBL" id="CP001037">
    <property type="protein sequence ID" value="ACC80348.1"/>
    <property type="molecule type" value="Genomic_DNA"/>
</dbReference>
<evidence type="ECO:0000313" key="3">
    <source>
        <dbReference type="Proteomes" id="UP000001191"/>
    </source>
</evidence>
<keyword evidence="1" id="KW-1133">Transmembrane helix</keyword>
<dbReference type="eggNOG" id="ENOG5031W4E">
    <property type="taxonomic scope" value="Bacteria"/>
</dbReference>
<organism evidence="2 3">
    <name type="scientific">Nostoc punctiforme (strain ATCC 29133 / PCC 73102)</name>
    <dbReference type="NCBI Taxonomy" id="63737"/>
    <lineage>
        <taxon>Bacteria</taxon>
        <taxon>Bacillati</taxon>
        <taxon>Cyanobacteriota</taxon>
        <taxon>Cyanophyceae</taxon>
        <taxon>Nostocales</taxon>
        <taxon>Nostocaceae</taxon>
        <taxon>Nostoc</taxon>
    </lineage>
</organism>
<keyword evidence="3" id="KW-1185">Reference proteome</keyword>
<evidence type="ECO:0000313" key="2">
    <source>
        <dbReference type="EMBL" id="ACC80348.1"/>
    </source>
</evidence>
<evidence type="ECO:0000256" key="1">
    <source>
        <dbReference type="SAM" id="Phobius"/>
    </source>
</evidence>
<reference evidence="3" key="1">
    <citation type="submission" date="2008-04" db="EMBL/GenBank/DDBJ databases">
        <title>Complete sequence of chromosome of Nostoc punctiforme ATCC 29133.</title>
        <authorList>
            <consortium name="US DOE Joint Genome Institute"/>
            <person name="Copeland A."/>
            <person name="Lucas S."/>
            <person name="Lapidus A."/>
            <person name="Glavina del Rio T."/>
            <person name="Dalin E."/>
            <person name="Tice H."/>
            <person name="Pitluck S."/>
            <person name="Chain P."/>
            <person name="Malfatti S."/>
            <person name="Shin M."/>
            <person name="Vergez L."/>
            <person name="Schmutz J."/>
            <person name="Larimer F."/>
            <person name="Land M."/>
            <person name="Hauser L."/>
            <person name="Kyrpides N."/>
            <person name="Kim E."/>
            <person name="Meeks J.C."/>
            <person name="Elhai J."/>
            <person name="Campbell E.L."/>
            <person name="Thiel T."/>
            <person name="Longmire J."/>
            <person name="Potts M."/>
            <person name="Atlas R."/>
        </authorList>
    </citation>
    <scope>NUCLEOTIDE SEQUENCE [LARGE SCALE GENOMIC DNA]</scope>
    <source>
        <strain evidence="3">ATCC 29133 / PCC 73102</strain>
    </source>
</reference>
<dbReference type="AlphaFoldDB" id="B2J1I7"/>
<dbReference type="Proteomes" id="UP000001191">
    <property type="component" value="Chromosome"/>
</dbReference>
<dbReference type="HOGENOM" id="CLU_2315016_0_0_3"/>
<dbReference type="EnsemblBacteria" id="ACC80348">
    <property type="protein sequence ID" value="ACC80348"/>
    <property type="gene ID" value="Npun_F1676"/>
</dbReference>
<keyword evidence="1" id="KW-0472">Membrane</keyword>
<proteinExistence type="predicted"/>
<dbReference type="OrthoDB" id="489903at2"/>
<dbReference type="RefSeq" id="WP_012408366.1">
    <property type="nucleotide sequence ID" value="NC_010628.1"/>
</dbReference>
<name>B2J1I7_NOSP7</name>
<sequence>MKFDPNVASFILAFIGALSGWVAWWAGRLKFERQQATQEAVKQAEKALNEERDFNHLKRNQEQISEGIANGFDGIEEILEDLMKEVLEIKSYLIRYGVIPDATLRKKQE</sequence>
<keyword evidence="1" id="KW-0812">Transmembrane</keyword>
<accession>B2J1I7</accession>
<reference evidence="2 3" key="2">
    <citation type="journal article" date="2013" name="Plant Physiol.">
        <title>A Nostoc punctiforme Sugar Transporter Necessary to Establish a Cyanobacterium-Plant Symbiosis.</title>
        <authorList>
            <person name="Ekman M."/>
            <person name="Picossi S."/>
            <person name="Campbell E.L."/>
            <person name="Meeks J.C."/>
            <person name="Flores E."/>
        </authorList>
    </citation>
    <scope>NUCLEOTIDE SEQUENCE [LARGE SCALE GENOMIC DNA]</scope>
    <source>
        <strain evidence="3">ATCC 29133 / PCC 73102</strain>
    </source>
</reference>
<gene>
    <name evidence="2" type="ordered locus">Npun_F1676</name>
</gene>
<dbReference type="STRING" id="63737.Npun_F1676"/>
<protein>
    <submittedName>
        <fullName evidence="2">Uncharacterized protein</fullName>
    </submittedName>
</protein>
<dbReference type="KEGG" id="npu:Npun_F1676"/>